<evidence type="ECO:0000313" key="1">
    <source>
        <dbReference type="EMBL" id="MPN34984.1"/>
    </source>
</evidence>
<name>A0A645HFU8_9ZZZZ</name>
<organism evidence="1">
    <name type="scientific">bioreactor metagenome</name>
    <dbReference type="NCBI Taxonomy" id="1076179"/>
    <lineage>
        <taxon>unclassified sequences</taxon>
        <taxon>metagenomes</taxon>
        <taxon>ecological metagenomes</taxon>
    </lineage>
</organism>
<dbReference type="AlphaFoldDB" id="A0A645HFU8"/>
<comment type="caution">
    <text evidence="1">The sequence shown here is derived from an EMBL/GenBank/DDBJ whole genome shotgun (WGS) entry which is preliminary data.</text>
</comment>
<protein>
    <submittedName>
        <fullName evidence="1">Uncharacterized protein</fullName>
    </submittedName>
</protein>
<sequence>MHKDFGTGHIQEKTFGDGPDNLSVFHNRHAAHNCIPPVYRPNYRFINLPGLQNIRQPGIGHNFQNVPAQHFFFLQAIGVQVGLVHGGYIAILVYNNVNHVGTLNQSFL</sequence>
<accession>A0A645HFU8</accession>
<proteinExistence type="predicted"/>
<reference evidence="1" key="1">
    <citation type="submission" date="2019-08" db="EMBL/GenBank/DDBJ databases">
        <authorList>
            <person name="Kucharzyk K."/>
            <person name="Murdoch R.W."/>
            <person name="Higgins S."/>
            <person name="Loffler F."/>
        </authorList>
    </citation>
    <scope>NUCLEOTIDE SEQUENCE</scope>
</reference>
<gene>
    <name evidence="1" type="ORF">SDC9_182478</name>
</gene>
<dbReference type="EMBL" id="VSSQ01088299">
    <property type="protein sequence ID" value="MPN34984.1"/>
    <property type="molecule type" value="Genomic_DNA"/>
</dbReference>